<evidence type="ECO:0000256" key="4">
    <source>
        <dbReference type="ARBA" id="ARBA00023163"/>
    </source>
</evidence>
<evidence type="ECO:0000256" key="6">
    <source>
        <dbReference type="ARBA" id="ARBA00025581"/>
    </source>
</evidence>
<dbReference type="Gene3D" id="1.10.10.10">
    <property type="entry name" value="Winged helix-like DNA-binding domain superfamily/Winged helix DNA-binding domain"/>
    <property type="match status" value="1"/>
</dbReference>
<evidence type="ECO:0000256" key="1">
    <source>
        <dbReference type="ARBA" id="ARBA00004123"/>
    </source>
</evidence>
<comment type="subcellular location">
    <subcellularLocation>
        <location evidence="1">Nucleus</location>
    </subcellularLocation>
</comment>
<dbReference type="Pfam" id="PF02186">
    <property type="entry name" value="TFIIE_beta"/>
    <property type="match status" value="1"/>
</dbReference>
<evidence type="ECO:0000313" key="10">
    <source>
        <dbReference type="Proteomes" id="UP000694548"/>
    </source>
</evidence>
<dbReference type="SUPFAM" id="SSF46785">
    <property type="entry name" value="Winged helix' DNA-binding domain"/>
    <property type="match status" value="1"/>
</dbReference>
<dbReference type="GO" id="GO:0003677">
    <property type="term" value="F:DNA binding"/>
    <property type="evidence" value="ECO:0007669"/>
    <property type="project" value="UniProtKB-KW"/>
</dbReference>
<dbReference type="Proteomes" id="UP000694548">
    <property type="component" value="Unassembled WGS sequence"/>
</dbReference>
<dbReference type="Ensembl" id="ENSNFUT00015021910.1">
    <property type="protein sequence ID" value="ENSNFUP00015020919.1"/>
    <property type="gene ID" value="ENSNFUG00015009991.1"/>
</dbReference>
<evidence type="ECO:0000256" key="3">
    <source>
        <dbReference type="ARBA" id="ARBA00023125"/>
    </source>
</evidence>
<dbReference type="InterPro" id="IPR003166">
    <property type="entry name" value="TFIIE_bsu_DNA-bd"/>
</dbReference>
<evidence type="ECO:0000256" key="7">
    <source>
        <dbReference type="SAM" id="MobiDB-lite"/>
    </source>
</evidence>
<keyword evidence="5" id="KW-0539">Nucleus</keyword>
<keyword evidence="4" id="KW-0804">Transcription</keyword>
<dbReference type="GeneTree" id="ENSGT00390000011749"/>
<evidence type="ECO:0000313" key="9">
    <source>
        <dbReference type="Ensembl" id="ENSNFUP00015020919.1"/>
    </source>
</evidence>
<dbReference type="GO" id="GO:0005673">
    <property type="term" value="C:transcription factor TFIIE complex"/>
    <property type="evidence" value="ECO:0007669"/>
    <property type="project" value="InterPro"/>
</dbReference>
<dbReference type="AlphaFoldDB" id="A0A8C6LN17"/>
<dbReference type="GO" id="GO:0001097">
    <property type="term" value="F:TFIIH-class transcription factor complex binding"/>
    <property type="evidence" value="ECO:0007669"/>
    <property type="project" value="TreeGrafter"/>
</dbReference>
<keyword evidence="3" id="KW-0238">DNA-binding</keyword>
<dbReference type="InterPro" id="IPR016656">
    <property type="entry name" value="TFIIE-bsu"/>
</dbReference>
<dbReference type="CDD" id="cd07977">
    <property type="entry name" value="TFIIE_beta_winged_helix"/>
    <property type="match status" value="1"/>
</dbReference>
<accession>A0A8C6LN17</accession>
<sequence>MDPALLRERELFKKRALSTPAVEKRQTTSDSGSHKKKKPKLDKESSSGSKHKSSNGNINIKASSGYKFGCLAKIVNYMKTRHQNGDTHFLTLEEILDETKLLDISMKQKQWLMTEALVNNPKIEVRDGTYGFKPKYNLKDKKALVRLLDKHDQLGLGGVSDFRCKNTR</sequence>
<keyword evidence="2" id="KW-0805">Transcription regulation</keyword>
<organism evidence="9 10">
    <name type="scientific">Nothobranchius furzeri</name>
    <name type="common">Turquoise killifish</name>
    <dbReference type="NCBI Taxonomy" id="105023"/>
    <lineage>
        <taxon>Eukaryota</taxon>
        <taxon>Metazoa</taxon>
        <taxon>Chordata</taxon>
        <taxon>Craniata</taxon>
        <taxon>Vertebrata</taxon>
        <taxon>Euteleostomi</taxon>
        <taxon>Actinopterygii</taxon>
        <taxon>Neopterygii</taxon>
        <taxon>Teleostei</taxon>
        <taxon>Neoteleostei</taxon>
        <taxon>Acanthomorphata</taxon>
        <taxon>Ovalentaria</taxon>
        <taxon>Atherinomorphae</taxon>
        <taxon>Cyprinodontiformes</taxon>
        <taxon>Nothobranchiidae</taxon>
        <taxon>Nothobranchius</taxon>
    </lineage>
</organism>
<evidence type="ECO:0000256" key="2">
    <source>
        <dbReference type="ARBA" id="ARBA00023015"/>
    </source>
</evidence>
<feature type="region of interest" description="Disordered" evidence="7">
    <location>
        <begin position="1"/>
        <end position="58"/>
    </location>
</feature>
<dbReference type="PANTHER" id="PTHR12716">
    <property type="entry name" value="TRANSCRIPTION INITIATION FACTOR IIE, BETA SUBUNIT"/>
    <property type="match status" value="1"/>
</dbReference>
<dbReference type="GO" id="GO:0006367">
    <property type="term" value="P:transcription initiation at RNA polymerase II promoter"/>
    <property type="evidence" value="ECO:0007669"/>
    <property type="project" value="InterPro"/>
</dbReference>
<reference evidence="9" key="2">
    <citation type="submission" date="2025-09" db="UniProtKB">
        <authorList>
            <consortium name="Ensembl"/>
        </authorList>
    </citation>
    <scope>IDENTIFICATION</scope>
</reference>
<dbReference type="PANTHER" id="PTHR12716:SF8">
    <property type="entry name" value="TRANSCRIPTION INITIATION FACTOR IIE SUBUNIT BETA"/>
    <property type="match status" value="1"/>
</dbReference>
<feature type="compositionally biased region" description="Basic and acidic residues" evidence="7">
    <location>
        <begin position="1"/>
        <end position="13"/>
    </location>
</feature>
<dbReference type="InterPro" id="IPR036388">
    <property type="entry name" value="WH-like_DNA-bd_sf"/>
</dbReference>
<dbReference type="PROSITE" id="PS51351">
    <property type="entry name" value="TFIIE_BETA_C"/>
    <property type="match status" value="1"/>
</dbReference>
<keyword evidence="10" id="KW-1185">Reference proteome</keyword>
<gene>
    <name evidence="9" type="primary">GTF2E2</name>
    <name evidence="9" type="synonym">gtf2e2</name>
</gene>
<feature type="domain" description="TFIIE beta" evidence="8">
    <location>
        <begin position="53"/>
        <end position="139"/>
    </location>
</feature>
<name>A0A8C6LN17_NOTFU</name>
<protein>
    <submittedName>
        <fullName evidence="9">Ral transcription factor IIE subunit 2</fullName>
    </submittedName>
</protein>
<proteinExistence type="predicted"/>
<reference evidence="9" key="1">
    <citation type="submission" date="2025-08" db="UniProtKB">
        <authorList>
            <consortium name="Ensembl"/>
        </authorList>
    </citation>
    <scope>IDENTIFICATION</scope>
</reference>
<dbReference type="InterPro" id="IPR036390">
    <property type="entry name" value="WH_DNA-bd_sf"/>
</dbReference>
<dbReference type="FunFam" id="1.10.10.10:FF:000177">
    <property type="entry name" value="Transcription initiation factor IIE subunit beta"/>
    <property type="match status" value="1"/>
</dbReference>
<comment type="function">
    <text evidence="6">Recruits TFIIH to the initiation complex and stimulates the RNA polymerase II C-terminal domain kinase and DNA-dependent ATPase activities of TFIIH. Both TFIIH and TFIIE are required for promoter clearance by RNA polymerase.</text>
</comment>
<evidence type="ECO:0000259" key="8">
    <source>
        <dbReference type="PROSITE" id="PS51351"/>
    </source>
</evidence>
<evidence type="ECO:0000256" key="5">
    <source>
        <dbReference type="ARBA" id="ARBA00023242"/>
    </source>
</evidence>